<dbReference type="InterPro" id="IPR002110">
    <property type="entry name" value="Ankyrin_rpt"/>
</dbReference>
<protein>
    <recommendedName>
        <fullName evidence="9">PGG domain-containing protein</fullName>
    </recommendedName>
</protein>
<dbReference type="InterPro" id="IPR036770">
    <property type="entry name" value="Ankyrin_rpt-contain_sf"/>
</dbReference>
<feature type="transmembrane region" description="Helical" evidence="8">
    <location>
        <begin position="517"/>
        <end position="540"/>
    </location>
</feature>
<evidence type="ECO:0000256" key="4">
    <source>
        <dbReference type="ARBA" id="ARBA00022989"/>
    </source>
</evidence>
<feature type="repeat" description="ANK" evidence="7">
    <location>
        <begin position="260"/>
        <end position="292"/>
    </location>
</feature>
<dbReference type="SMART" id="SM00248">
    <property type="entry name" value="ANK"/>
    <property type="match status" value="7"/>
</dbReference>
<dbReference type="Proteomes" id="UP001396334">
    <property type="component" value="Unassembled WGS sequence"/>
</dbReference>
<dbReference type="EMBL" id="JBBPBN010000013">
    <property type="protein sequence ID" value="KAK9025337.1"/>
    <property type="molecule type" value="Genomic_DNA"/>
</dbReference>
<evidence type="ECO:0000256" key="1">
    <source>
        <dbReference type="ARBA" id="ARBA00004141"/>
    </source>
</evidence>
<evidence type="ECO:0000256" key="7">
    <source>
        <dbReference type="PROSITE-ProRule" id="PRU00023"/>
    </source>
</evidence>
<evidence type="ECO:0000256" key="3">
    <source>
        <dbReference type="ARBA" id="ARBA00022737"/>
    </source>
</evidence>
<gene>
    <name evidence="10" type="ORF">V6N11_038206</name>
</gene>
<evidence type="ECO:0000313" key="10">
    <source>
        <dbReference type="EMBL" id="KAK9025337.1"/>
    </source>
</evidence>
<feature type="transmembrane region" description="Helical" evidence="8">
    <location>
        <begin position="474"/>
        <end position="496"/>
    </location>
</feature>
<evidence type="ECO:0000256" key="2">
    <source>
        <dbReference type="ARBA" id="ARBA00022692"/>
    </source>
</evidence>
<keyword evidence="4 8" id="KW-1133">Transmembrane helix</keyword>
<evidence type="ECO:0000256" key="8">
    <source>
        <dbReference type="SAM" id="Phobius"/>
    </source>
</evidence>
<comment type="subcellular location">
    <subcellularLocation>
        <location evidence="1">Membrane</location>
        <topology evidence="1">Multi-pass membrane protein</topology>
    </subcellularLocation>
</comment>
<comment type="caution">
    <text evidence="10">The sequence shown here is derived from an EMBL/GenBank/DDBJ whole genome shotgun (WGS) entry which is preliminary data.</text>
</comment>
<dbReference type="SUPFAM" id="SSF48403">
    <property type="entry name" value="Ankyrin repeat"/>
    <property type="match status" value="1"/>
</dbReference>
<reference evidence="10 11" key="1">
    <citation type="journal article" date="2024" name="G3 (Bethesda)">
        <title>Genome assembly of Hibiscus sabdariffa L. provides insights into metabolisms of medicinal natural products.</title>
        <authorList>
            <person name="Kim T."/>
        </authorList>
    </citation>
    <scope>NUCLEOTIDE SEQUENCE [LARGE SCALE GENOMIC DNA]</scope>
    <source>
        <strain evidence="10">TK-2024</strain>
        <tissue evidence="10">Old leaves</tissue>
    </source>
</reference>
<proteinExistence type="predicted"/>
<evidence type="ECO:0000256" key="5">
    <source>
        <dbReference type="ARBA" id="ARBA00023043"/>
    </source>
</evidence>
<feature type="transmembrane region" description="Helical" evidence="8">
    <location>
        <begin position="436"/>
        <end position="454"/>
    </location>
</feature>
<feature type="repeat" description="ANK" evidence="7">
    <location>
        <begin position="226"/>
        <end position="258"/>
    </location>
</feature>
<dbReference type="Gene3D" id="1.25.40.20">
    <property type="entry name" value="Ankyrin repeat-containing domain"/>
    <property type="match status" value="2"/>
</dbReference>
<feature type="repeat" description="ANK" evidence="7">
    <location>
        <begin position="109"/>
        <end position="141"/>
    </location>
</feature>
<keyword evidence="3" id="KW-0677">Repeat</keyword>
<keyword evidence="6 8" id="KW-0472">Membrane</keyword>
<keyword evidence="5 7" id="KW-0040">ANK repeat</keyword>
<evidence type="ECO:0000256" key="6">
    <source>
        <dbReference type="ARBA" id="ARBA00023136"/>
    </source>
</evidence>
<evidence type="ECO:0000313" key="11">
    <source>
        <dbReference type="Proteomes" id="UP001396334"/>
    </source>
</evidence>
<dbReference type="Pfam" id="PF13962">
    <property type="entry name" value="PGG"/>
    <property type="match status" value="1"/>
</dbReference>
<accession>A0ABR2SJM0</accession>
<dbReference type="PROSITE" id="PS50297">
    <property type="entry name" value="ANK_REP_REGION"/>
    <property type="match status" value="4"/>
</dbReference>
<dbReference type="Pfam" id="PF12796">
    <property type="entry name" value="Ank_2"/>
    <property type="match status" value="2"/>
</dbReference>
<organism evidence="10 11">
    <name type="scientific">Hibiscus sabdariffa</name>
    <name type="common">roselle</name>
    <dbReference type="NCBI Taxonomy" id="183260"/>
    <lineage>
        <taxon>Eukaryota</taxon>
        <taxon>Viridiplantae</taxon>
        <taxon>Streptophyta</taxon>
        <taxon>Embryophyta</taxon>
        <taxon>Tracheophyta</taxon>
        <taxon>Spermatophyta</taxon>
        <taxon>Magnoliopsida</taxon>
        <taxon>eudicotyledons</taxon>
        <taxon>Gunneridae</taxon>
        <taxon>Pentapetalae</taxon>
        <taxon>rosids</taxon>
        <taxon>malvids</taxon>
        <taxon>Malvales</taxon>
        <taxon>Malvaceae</taxon>
        <taxon>Malvoideae</taxon>
        <taxon>Hibiscus</taxon>
    </lineage>
</organism>
<dbReference type="InterPro" id="IPR026961">
    <property type="entry name" value="PGG_dom"/>
</dbReference>
<dbReference type="PANTHER" id="PTHR24186">
    <property type="entry name" value="PROTEIN PHOSPHATASE 1 REGULATORY SUBUNIT"/>
    <property type="match status" value="1"/>
</dbReference>
<dbReference type="PANTHER" id="PTHR24186:SF53">
    <property type="entry name" value="PGG DOMAIN-CONTAINING PROTEIN"/>
    <property type="match status" value="1"/>
</dbReference>
<name>A0ABR2SJM0_9ROSI</name>
<sequence length="624" mass="68633">MCSDESVDYMDAALYEAAARGNIGVFSNYQGPELESLRTPDHNSVLHVYLASPEHFGFSALQSLSRSFFLVRILVFETLTPNLKRIRSANFIEQILNKCPSLLLQANTKGQTPLHVAARYATSTVVRFLIQFQAKAGHGDLEQQESAVRRMLRMTDLESNTALHIAVQYDRLEVVQELLEFEDPDFPYSINRKQESPLYIAARGGDVPLLDILSEKLKSVAHGGPHGRTALHAAVMAGDAEITRIILEKRSNLTKERDEDGHTPLHYAAHLGHSSVVKVLLKRDKSAAYVTDKKWGMTPLLMAARQGHGHIVTMILSFCPDCCEKADKIGWNLLHFVAFRNSPSVLSDAIFNDGDDIFQGGSIRNLTDAEDDRGITPRHVYDVSHGNYKPDKKRVQIVKLLEHIVDEEVAETPVHPISLPDDVDTNLLEKTRDAHLVVATLIATVTFAAAITVPGGYKSEKGSEQGTPFLIHDAAFKAFVVTDALAFILSLSAVFVHFDMLPPFITNLHNSSSLLELAAGLLGYAMFAVMVAFGTGTYAVLKPSPWLAITSCCIGVGLYLFIHFARLCFSGSNNIKLSKNISVSDCCNWARVTCDNSASKRVVALELGGKNLFCSEQSVIPLQA</sequence>
<keyword evidence="11" id="KW-1185">Reference proteome</keyword>
<dbReference type="PROSITE" id="PS50088">
    <property type="entry name" value="ANK_REPEAT"/>
    <property type="match status" value="4"/>
</dbReference>
<feature type="domain" description="PGG" evidence="9">
    <location>
        <begin position="428"/>
        <end position="540"/>
    </location>
</feature>
<evidence type="ECO:0000259" key="9">
    <source>
        <dbReference type="Pfam" id="PF13962"/>
    </source>
</evidence>
<feature type="repeat" description="ANK" evidence="7">
    <location>
        <begin position="158"/>
        <end position="180"/>
    </location>
</feature>
<feature type="transmembrane region" description="Helical" evidence="8">
    <location>
        <begin position="546"/>
        <end position="569"/>
    </location>
</feature>
<keyword evidence="2 8" id="KW-0812">Transmembrane</keyword>